<comment type="caution">
    <text evidence="11">The sequence shown here is derived from an EMBL/GenBank/DDBJ whole genome shotgun (WGS) entry which is preliminary data.</text>
</comment>
<organism evidence="11">
    <name type="scientific">uncultured bacterium</name>
    <name type="common">gcode 4</name>
    <dbReference type="NCBI Taxonomy" id="1234023"/>
    <lineage>
        <taxon>Bacteria</taxon>
        <taxon>environmental samples</taxon>
    </lineage>
</organism>
<sequence>MEIKEVKFLTSVTELKAEIFPLKNVNTRKQVLFLGRSNVWKSSMINSLFWKKDLAYSSAKAWKTRTINIFEVNKTHACLDFPGYWYARWDKEERLVLRDMILDYLERNLSEKIKVIIVIDAYVWPTKLDKEIFDYVNDKKADILLVLNKADKANQKEMQASIRKIETELNNTSYIYYSCKNNVYKDNALKEIFKD</sequence>
<dbReference type="SUPFAM" id="SSF52540">
    <property type="entry name" value="P-loop containing nucleoside triphosphate hydrolases"/>
    <property type="match status" value="1"/>
</dbReference>
<evidence type="ECO:0000256" key="2">
    <source>
        <dbReference type="ARBA" id="ARBA00009638"/>
    </source>
</evidence>
<evidence type="ECO:0000313" key="11">
    <source>
        <dbReference type="EMBL" id="EKE26334.1"/>
    </source>
</evidence>
<name>K2G895_9BACT</name>
<dbReference type="GO" id="GO:0005525">
    <property type="term" value="F:GTP binding"/>
    <property type="evidence" value="ECO:0007669"/>
    <property type="project" value="UniProtKB-KW"/>
</dbReference>
<dbReference type="NCBIfam" id="TIGR03598">
    <property type="entry name" value="GTPase_YsxC"/>
    <property type="match status" value="1"/>
</dbReference>
<dbReference type="GO" id="GO:0046872">
    <property type="term" value="F:metal ion binding"/>
    <property type="evidence" value="ECO:0007669"/>
    <property type="project" value="UniProtKB-KW"/>
</dbReference>
<accession>K2G895</accession>
<gene>
    <name evidence="11" type="ORF">ACD_4C00326G0004</name>
</gene>
<comment type="cofactor">
    <cofactor evidence="1">
        <name>Mg(2+)</name>
        <dbReference type="ChEBI" id="CHEBI:18420"/>
    </cofactor>
</comment>
<evidence type="ECO:0000256" key="3">
    <source>
        <dbReference type="ARBA" id="ARBA00022618"/>
    </source>
</evidence>
<protein>
    <submittedName>
        <fullName evidence="11">Putative GTP-binding protein engB</fullName>
    </submittedName>
</protein>
<reference evidence="11" key="1">
    <citation type="journal article" date="2012" name="Science">
        <title>Fermentation, hydrogen, and sulfur metabolism in multiple uncultivated bacterial phyla.</title>
        <authorList>
            <person name="Wrighton K.C."/>
            <person name="Thomas B.C."/>
            <person name="Sharon I."/>
            <person name="Miller C.S."/>
            <person name="Castelle C.J."/>
            <person name="VerBerkmoes N.C."/>
            <person name="Wilkins M.J."/>
            <person name="Hettich R.L."/>
            <person name="Lipton M.S."/>
            <person name="Williams K.H."/>
            <person name="Long P.E."/>
            <person name="Banfield J.F."/>
        </authorList>
    </citation>
    <scope>NUCLEOTIDE SEQUENCE [LARGE SCALE GENOMIC DNA]</scope>
</reference>
<comment type="similarity">
    <text evidence="2">Belongs to the TRAFAC class TrmE-Era-EngA-EngB-Septin-like GTPase superfamily. EngB GTPase family.</text>
</comment>
<evidence type="ECO:0000256" key="6">
    <source>
        <dbReference type="ARBA" id="ARBA00022842"/>
    </source>
</evidence>
<dbReference type="PANTHER" id="PTHR11649:SF13">
    <property type="entry name" value="ENGB-TYPE G DOMAIN-CONTAINING PROTEIN"/>
    <property type="match status" value="1"/>
</dbReference>
<dbReference type="PANTHER" id="PTHR11649">
    <property type="entry name" value="MSS1/TRME-RELATED GTP-BINDING PROTEIN"/>
    <property type="match status" value="1"/>
</dbReference>
<dbReference type="InterPro" id="IPR019987">
    <property type="entry name" value="GTP-bd_ribosome_bio_YsxC"/>
</dbReference>
<dbReference type="InterPro" id="IPR006073">
    <property type="entry name" value="GTP-bd"/>
</dbReference>
<keyword evidence="3" id="KW-0132">Cell division</keyword>
<evidence type="ECO:0000256" key="7">
    <source>
        <dbReference type="ARBA" id="ARBA00023134"/>
    </source>
</evidence>
<evidence type="ECO:0000256" key="8">
    <source>
        <dbReference type="ARBA" id="ARBA00023210"/>
    </source>
</evidence>
<evidence type="ECO:0000259" key="10">
    <source>
        <dbReference type="PROSITE" id="PS51706"/>
    </source>
</evidence>
<evidence type="ECO:0000256" key="4">
    <source>
        <dbReference type="ARBA" id="ARBA00022723"/>
    </source>
</evidence>
<dbReference type="Gene3D" id="3.40.50.300">
    <property type="entry name" value="P-loop containing nucleotide triphosphate hydrolases"/>
    <property type="match status" value="1"/>
</dbReference>
<keyword evidence="6" id="KW-0460">Magnesium</keyword>
<proteinExistence type="inferred from homology"/>
<evidence type="ECO:0000256" key="1">
    <source>
        <dbReference type="ARBA" id="ARBA00001946"/>
    </source>
</evidence>
<dbReference type="Pfam" id="PF01926">
    <property type="entry name" value="MMR_HSR1"/>
    <property type="match status" value="1"/>
</dbReference>
<dbReference type="AlphaFoldDB" id="K2G895"/>
<feature type="domain" description="EngB-type G" evidence="10">
    <location>
        <begin position="27"/>
        <end position="195"/>
    </location>
</feature>
<evidence type="ECO:0000256" key="5">
    <source>
        <dbReference type="ARBA" id="ARBA00022741"/>
    </source>
</evidence>
<keyword evidence="4" id="KW-0479">Metal-binding</keyword>
<keyword evidence="7" id="KW-0342">GTP-binding</keyword>
<dbReference type="InterPro" id="IPR030393">
    <property type="entry name" value="G_ENGB_dom"/>
</dbReference>
<dbReference type="InterPro" id="IPR027417">
    <property type="entry name" value="P-loop_NTPase"/>
</dbReference>
<dbReference type="EMBL" id="AMFJ01000842">
    <property type="protein sequence ID" value="EKE26334.1"/>
    <property type="molecule type" value="Genomic_DNA"/>
</dbReference>
<keyword evidence="8" id="KW-0717">Septation</keyword>
<evidence type="ECO:0000256" key="9">
    <source>
        <dbReference type="ARBA" id="ARBA00023306"/>
    </source>
</evidence>
<dbReference type="PROSITE" id="PS51706">
    <property type="entry name" value="G_ENGB"/>
    <property type="match status" value="1"/>
</dbReference>
<keyword evidence="5" id="KW-0547">Nucleotide-binding</keyword>
<keyword evidence="9" id="KW-0131">Cell cycle</keyword>
<dbReference type="GO" id="GO:0000917">
    <property type="term" value="P:division septum assembly"/>
    <property type="evidence" value="ECO:0007669"/>
    <property type="project" value="UniProtKB-KW"/>
</dbReference>